<organism evidence="2 3">
    <name type="scientific">Dinoroseobacter phage vB_DshS-R5C</name>
    <dbReference type="NCBI Taxonomy" id="1965368"/>
    <lineage>
        <taxon>Viruses</taxon>
        <taxon>Duplodnaviria</taxon>
        <taxon>Heunggongvirae</taxon>
        <taxon>Uroviricota</taxon>
        <taxon>Caudoviricetes</taxon>
        <taxon>Nanhaivirus</taxon>
        <taxon>Nanhaivirus D5C</taxon>
    </lineage>
</organism>
<keyword evidence="3" id="KW-1185">Reference proteome</keyword>
<evidence type="ECO:0000256" key="1">
    <source>
        <dbReference type="SAM" id="Coils"/>
    </source>
</evidence>
<accession>A0A1V0DY96</accession>
<name>A0A1V0DY96_9CAUD</name>
<keyword evidence="1" id="KW-0175">Coiled coil</keyword>
<protein>
    <submittedName>
        <fullName evidence="2">p-loop NTPase superfamily protein</fullName>
    </submittedName>
</protein>
<sequence>MFFTGFLARFAIGQTVGRVASRLPWQIWAALGIAVVLGITAWQINDRAYDRGFAEAERQWQERLEAELERQDAANREALRLAQEEIDRLTEAKEVRDATIARLIEEARQDPDADRPAVSAPGVRRLNSVLD</sequence>
<proteinExistence type="predicted"/>
<evidence type="ECO:0000313" key="2">
    <source>
        <dbReference type="EMBL" id="ARB06123.1"/>
    </source>
</evidence>
<reference evidence="2 3" key="1">
    <citation type="submission" date="2017-02" db="EMBL/GenBank/DDBJ databases">
        <title>A novel roseosiphophage isolated from the oligotrophic South China Sea.</title>
        <authorList>
            <person name="Yang Y."/>
            <person name="Cai L."/>
            <person name="Zhang R."/>
        </authorList>
    </citation>
    <scope>NUCLEOTIDE SEQUENCE [LARGE SCALE GENOMIC DNA]</scope>
</reference>
<gene>
    <name evidence="2" type="ORF">vBDshSR5C_69</name>
</gene>
<feature type="coiled-coil region" evidence="1">
    <location>
        <begin position="57"/>
        <end position="84"/>
    </location>
</feature>
<dbReference type="Proteomes" id="UP000224401">
    <property type="component" value="Segment"/>
</dbReference>
<evidence type="ECO:0000313" key="3">
    <source>
        <dbReference type="Proteomes" id="UP000224401"/>
    </source>
</evidence>
<dbReference type="EMBL" id="KY606587">
    <property type="protein sequence ID" value="ARB06123.1"/>
    <property type="molecule type" value="Genomic_DNA"/>
</dbReference>